<feature type="modified residue" description="FMN phosphoryl threonine" evidence="16">
    <location>
        <position position="208"/>
    </location>
</feature>
<dbReference type="HAMAP" id="MF_00427">
    <property type="entry name" value="NqrC"/>
    <property type="match status" value="1"/>
</dbReference>
<evidence type="ECO:0000256" key="14">
    <source>
        <dbReference type="ARBA" id="ARBA00023136"/>
    </source>
</evidence>
<evidence type="ECO:0000256" key="4">
    <source>
        <dbReference type="ARBA" id="ARBA00022553"/>
    </source>
</evidence>
<protein>
    <recommendedName>
        <fullName evidence="16 17">Na(+)-translocating NADH-quinone reductase subunit C</fullName>
        <shortName evidence="16 17">Na(+)-NQR subunit C</shortName>
        <shortName evidence="16 17">Na(+)-translocating NQR subunit C</shortName>
        <ecNumber evidence="16 17">7.2.1.1</ecNumber>
    </recommendedName>
    <alternativeName>
        <fullName evidence="16 17">NQR complex subunit C</fullName>
    </alternativeName>
    <alternativeName>
        <fullName evidence="16 17">NQR-1 subunit C</fullName>
    </alternativeName>
</protein>
<keyword evidence="5 16" id="KW-0285">Flavoprotein</keyword>
<keyword evidence="20" id="KW-1185">Reference proteome</keyword>
<keyword evidence="15 16" id="KW-0739">Sodium transport</keyword>
<comment type="subunit">
    <text evidence="16 17">Composed of six subunits; NqrA, NqrB, NqrC, NqrD, NqrE and NqrF.</text>
</comment>
<evidence type="ECO:0000256" key="15">
    <source>
        <dbReference type="ARBA" id="ARBA00023201"/>
    </source>
</evidence>
<keyword evidence="2 16" id="KW-1003">Cell membrane</keyword>
<proteinExistence type="inferred from homology"/>
<feature type="transmembrane region" description="Helical" evidence="16">
    <location>
        <begin position="6"/>
        <end position="29"/>
    </location>
</feature>
<comment type="cofactor">
    <cofactor evidence="16 17">
        <name>FMN</name>
        <dbReference type="ChEBI" id="CHEBI:58210"/>
    </cofactor>
</comment>
<dbReference type="Pfam" id="PF04205">
    <property type="entry name" value="FMN_bind"/>
    <property type="match status" value="1"/>
</dbReference>
<evidence type="ECO:0000313" key="20">
    <source>
        <dbReference type="Proteomes" id="UP001595616"/>
    </source>
</evidence>
<evidence type="ECO:0000259" key="18">
    <source>
        <dbReference type="SMART" id="SM00900"/>
    </source>
</evidence>
<dbReference type="Proteomes" id="UP001595616">
    <property type="component" value="Unassembled WGS sequence"/>
</dbReference>
<evidence type="ECO:0000256" key="5">
    <source>
        <dbReference type="ARBA" id="ARBA00022630"/>
    </source>
</evidence>
<keyword evidence="7 16" id="KW-0812">Transmembrane</keyword>
<comment type="function">
    <text evidence="16">NQR complex catalyzes the reduction of ubiquinone-1 to ubiquinol by two successive reactions, coupled with the transport of Na(+) ions from the cytoplasm to the periplasm. NqrA to NqrE are probably involved in the second step, the conversion of ubisemiquinone to ubiquinol.</text>
</comment>
<evidence type="ECO:0000256" key="1">
    <source>
        <dbReference type="ARBA" id="ARBA00022448"/>
    </source>
</evidence>
<feature type="domain" description="FMN-binding" evidence="18">
    <location>
        <begin position="124"/>
        <end position="225"/>
    </location>
</feature>
<comment type="subcellular location">
    <subcellularLocation>
        <location evidence="16">Cell membrane</location>
        <topology evidence="16">Single-pass membrane protein</topology>
    </subcellularLocation>
</comment>
<keyword evidence="10 16" id="KW-0520">NAD</keyword>
<dbReference type="PANTHER" id="PTHR37838">
    <property type="entry name" value="NA(+)-TRANSLOCATING NADH-QUINONE REDUCTASE SUBUNIT C"/>
    <property type="match status" value="1"/>
</dbReference>
<keyword evidence="11 16" id="KW-0915">Sodium</keyword>
<dbReference type="EC" id="7.2.1.1" evidence="16 17"/>
<comment type="catalytic activity">
    <reaction evidence="16 17">
        <text>a ubiquinone + n Na(+)(in) + NADH + H(+) = a ubiquinol + n Na(+)(out) + NAD(+)</text>
        <dbReference type="Rhea" id="RHEA:47748"/>
        <dbReference type="Rhea" id="RHEA-COMP:9565"/>
        <dbReference type="Rhea" id="RHEA-COMP:9566"/>
        <dbReference type="ChEBI" id="CHEBI:15378"/>
        <dbReference type="ChEBI" id="CHEBI:16389"/>
        <dbReference type="ChEBI" id="CHEBI:17976"/>
        <dbReference type="ChEBI" id="CHEBI:29101"/>
        <dbReference type="ChEBI" id="CHEBI:57540"/>
        <dbReference type="ChEBI" id="CHEBI:57945"/>
        <dbReference type="EC" id="7.2.1.1"/>
    </reaction>
</comment>
<reference evidence="20" key="1">
    <citation type="journal article" date="2019" name="Int. J. Syst. Evol. Microbiol.">
        <title>The Global Catalogue of Microorganisms (GCM) 10K type strain sequencing project: providing services to taxonomists for standard genome sequencing and annotation.</title>
        <authorList>
            <consortium name="The Broad Institute Genomics Platform"/>
            <consortium name="The Broad Institute Genome Sequencing Center for Infectious Disease"/>
            <person name="Wu L."/>
            <person name="Ma J."/>
        </authorList>
    </citation>
    <scope>NUCLEOTIDE SEQUENCE [LARGE SCALE GENOMIC DNA]</scope>
    <source>
        <strain evidence="20">CECT 7956</strain>
    </source>
</reference>
<accession>A0ABV7Z3D6</accession>
<keyword evidence="3" id="KW-0997">Cell inner membrane</keyword>
<keyword evidence="1 16" id="KW-0813">Transport</keyword>
<evidence type="ECO:0000256" key="12">
    <source>
        <dbReference type="ARBA" id="ARBA00023065"/>
    </source>
</evidence>
<comment type="similarity">
    <text evidence="16 17">Belongs to the NqrC family.</text>
</comment>
<keyword evidence="12 16" id="KW-0406">Ion transport</keyword>
<keyword evidence="9 16" id="KW-1133">Transmembrane helix</keyword>
<evidence type="ECO:0000313" key="19">
    <source>
        <dbReference type="EMBL" id="MFC3812872.1"/>
    </source>
</evidence>
<comment type="caution">
    <text evidence="16">Lacks conserved residue(s) required for the propagation of feature annotation.</text>
</comment>
<evidence type="ECO:0000256" key="16">
    <source>
        <dbReference type="HAMAP-Rule" id="MF_00427"/>
    </source>
</evidence>
<dbReference type="InterPro" id="IPR010204">
    <property type="entry name" value="NqrC"/>
</dbReference>
<dbReference type="InterPro" id="IPR007329">
    <property type="entry name" value="FMN-bd"/>
</dbReference>
<dbReference type="SMART" id="SM00900">
    <property type="entry name" value="FMN_bind"/>
    <property type="match status" value="1"/>
</dbReference>
<evidence type="ECO:0000256" key="17">
    <source>
        <dbReference type="PIRNR" id="PIRNR009437"/>
    </source>
</evidence>
<evidence type="ECO:0000256" key="13">
    <source>
        <dbReference type="ARBA" id="ARBA00023075"/>
    </source>
</evidence>
<evidence type="ECO:0000256" key="2">
    <source>
        <dbReference type="ARBA" id="ARBA00022475"/>
    </source>
</evidence>
<keyword evidence="6 16" id="KW-0288">FMN</keyword>
<evidence type="ECO:0000256" key="8">
    <source>
        <dbReference type="ARBA" id="ARBA00022967"/>
    </source>
</evidence>
<dbReference type="EMBL" id="JBHRYQ010000001">
    <property type="protein sequence ID" value="MFC3812872.1"/>
    <property type="molecule type" value="Genomic_DNA"/>
</dbReference>
<evidence type="ECO:0000256" key="11">
    <source>
        <dbReference type="ARBA" id="ARBA00023053"/>
    </source>
</evidence>
<evidence type="ECO:0000256" key="3">
    <source>
        <dbReference type="ARBA" id="ARBA00022519"/>
    </source>
</evidence>
<keyword evidence="13 16" id="KW-0830">Ubiquinone</keyword>
<dbReference type="RefSeq" id="WP_379839778.1">
    <property type="nucleotide sequence ID" value="NZ_JBHRYQ010000001.1"/>
</dbReference>
<sequence>MHSNRYTFLYAIGISIVTAVILVLTSVMLKPKQDFNLALDTKSNILKSVKVESAIPKEIERMYGEQVEELVINSEGEKIEGVKPSQIVLKNELAKPLADRKLPLYIFTEKDNSKNYVIPLYGVGLWGPIWGFLALDSDLNTVKGAFFDHKGETPGLGAEIAEKSFQDQFIGKKIKDGSNNFISVNVVKKSAKVDFGDEYRVDAISGGTITSEGTDKMLKKCVEPYLVYFNKIKN</sequence>
<organism evidence="19 20">
    <name type="scientific">Lacihabitans lacunae</name>
    <dbReference type="NCBI Taxonomy" id="1028214"/>
    <lineage>
        <taxon>Bacteria</taxon>
        <taxon>Pseudomonadati</taxon>
        <taxon>Bacteroidota</taxon>
        <taxon>Cytophagia</taxon>
        <taxon>Cytophagales</taxon>
        <taxon>Leadbetterellaceae</taxon>
        <taxon>Lacihabitans</taxon>
    </lineage>
</organism>
<comment type="caution">
    <text evidence="19">The sequence shown here is derived from an EMBL/GenBank/DDBJ whole genome shotgun (WGS) entry which is preliminary data.</text>
</comment>
<dbReference type="PIRSF" id="PIRSF009437">
    <property type="entry name" value="NQR-1_subunit_C"/>
    <property type="match status" value="1"/>
</dbReference>
<dbReference type="NCBIfam" id="TIGR01938">
    <property type="entry name" value="nqrC"/>
    <property type="match status" value="1"/>
</dbReference>
<dbReference type="PANTHER" id="PTHR37838:SF1">
    <property type="entry name" value="NA(+)-TRANSLOCATING NADH-QUINONE REDUCTASE SUBUNIT C"/>
    <property type="match status" value="1"/>
</dbReference>
<evidence type="ECO:0000256" key="7">
    <source>
        <dbReference type="ARBA" id="ARBA00022692"/>
    </source>
</evidence>
<keyword evidence="8 16" id="KW-1278">Translocase</keyword>
<keyword evidence="14 16" id="KW-0472">Membrane</keyword>
<evidence type="ECO:0000256" key="6">
    <source>
        <dbReference type="ARBA" id="ARBA00022643"/>
    </source>
</evidence>
<gene>
    <name evidence="16 19" type="primary">nqrC</name>
    <name evidence="19" type="ORF">ACFOOI_19570</name>
</gene>
<name>A0ABV7Z3D6_9BACT</name>
<evidence type="ECO:0000256" key="10">
    <source>
        <dbReference type="ARBA" id="ARBA00023027"/>
    </source>
</evidence>
<keyword evidence="4 16" id="KW-0597">Phosphoprotein</keyword>
<evidence type="ECO:0000256" key="9">
    <source>
        <dbReference type="ARBA" id="ARBA00022989"/>
    </source>
</evidence>